<dbReference type="GO" id="GO:0072594">
    <property type="term" value="P:establishment of protein localization to organelle"/>
    <property type="evidence" value="ECO:0007669"/>
    <property type="project" value="TreeGrafter"/>
</dbReference>
<evidence type="ECO:0000256" key="14">
    <source>
        <dbReference type="ARBA" id="ARBA00023329"/>
    </source>
</evidence>
<keyword evidence="6 20" id="KW-0812">Transmembrane</keyword>
<evidence type="ECO:0000256" key="21">
    <source>
        <dbReference type="SAM" id="MobiDB-lite"/>
    </source>
</evidence>
<comment type="function">
    <text evidence="16">Plays a role in short-term synaptic plasticity in a subset of GABAergic neurons in the brain.</text>
</comment>
<dbReference type="InterPro" id="IPR002000">
    <property type="entry name" value="Lysosome-assoc_membr_glycop"/>
</dbReference>
<keyword evidence="11 20" id="KW-0472">Membrane</keyword>
<dbReference type="InterPro" id="IPR048528">
    <property type="entry name" value="Lamp2-like_luminal"/>
</dbReference>
<keyword evidence="10" id="KW-0770">Synapse</keyword>
<feature type="domain" description="Lysosome-associated membrane glycoprotein 2-like luminal" evidence="24">
    <location>
        <begin position="103"/>
        <end position="236"/>
    </location>
</feature>
<keyword evidence="13" id="KW-0966">Cell projection</keyword>
<gene>
    <name evidence="26" type="ORF">X975_23573</name>
</gene>
<dbReference type="PROSITE" id="PS51407">
    <property type="entry name" value="LAMP_3"/>
    <property type="match status" value="1"/>
</dbReference>
<feature type="non-terminal residue" evidence="26">
    <location>
        <position position="292"/>
    </location>
</feature>
<dbReference type="STRING" id="407821.A0A087TVX4"/>
<protein>
    <recommendedName>
        <fullName evidence="18">Lysosome-associated membrane glycoprotein 5</fullName>
    </recommendedName>
    <alternativeName>
        <fullName evidence="19">Lysosome-associated membrane protein 5</fullName>
    </alternativeName>
</protein>
<feature type="domain" description="Lysosome-associated membrane glycoprotein 2-like transmembrane" evidence="25">
    <location>
        <begin position="258"/>
        <end position="290"/>
    </location>
</feature>
<name>A0A087TVX4_STEMI</name>
<comment type="similarity">
    <text evidence="5 20">Belongs to the LAMP family.</text>
</comment>
<evidence type="ECO:0000256" key="5">
    <source>
        <dbReference type="ARBA" id="ARBA00009644"/>
    </source>
</evidence>
<proteinExistence type="inferred from homology"/>
<dbReference type="Proteomes" id="UP000054359">
    <property type="component" value="Unassembled WGS sequence"/>
</dbReference>
<keyword evidence="8" id="KW-0967">Endosome</keyword>
<evidence type="ECO:0000256" key="3">
    <source>
        <dbReference type="ARBA" id="ARBA00004172"/>
    </source>
</evidence>
<dbReference type="GO" id="GO:0005765">
    <property type="term" value="C:lysosomal membrane"/>
    <property type="evidence" value="ECO:0007669"/>
    <property type="project" value="TreeGrafter"/>
</dbReference>
<evidence type="ECO:0000313" key="27">
    <source>
        <dbReference type="Proteomes" id="UP000054359"/>
    </source>
</evidence>
<keyword evidence="20" id="KW-1015">Disulfide bond</keyword>
<dbReference type="EMBL" id="KK117003">
    <property type="protein sequence ID" value="KFM69263.1"/>
    <property type="molecule type" value="Genomic_DNA"/>
</dbReference>
<keyword evidence="7 23" id="KW-0732">Signal</keyword>
<sequence>MRILALFSVILLFIAGLTAGNSTTTSETEATTTPEPTTKLPTTTELPTTTTVTPTTTPPTTSPTTTEAPHSTTAEPTTTTDVPITTTSNVPSTTKSPEPSAQEGSWNVTEGNTTCIKADLKIRFKIPLASDYSYIVLSPNASSAQSDCNFSNVSQTLVLSEPSYTFTMIFRNDSKNIYVENITLEYTVPETGFVYNDSKLFSVKAGNSYLCSSTENVPLMNVTMEVYHIHIQAFGIQENGEFSTAEECDSDYKVSDVVPIAVGCALAALIVIVLIAYLVGRRRSRQKGYQSV</sequence>
<dbReference type="PANTHER" id="PTHR11506:SF35">
    <property type="entry name" value="LYSOSOME-ASSOCIATED MEMBRANE GLYCOPROTEIN 5"/>
    <property type="match status" value="1"/>
</dbReference>
<evidence type="ECO:0000259" key="24">
    <source>
        <dbReference type="Pfam" id="PF01299"/>
    </source>
</evidence>
<evidence type="ECO:0000256" key="12">
    <source>
        <dbReference type="ARBA" id="ARBA00023180"/>
    </source>
</evidence>
<evidence type="ECO:0000313" key="26">
    <source>
        <dbReference type="EMBL" id="KFM69263.1"/>
    </source>
</evidence>
<evidence type="ECO:0000256" key="16">
    <source>
        <dbReference type="ARBA" id="ARBA00053950"/>
    </source>
</evidence>
<evidence type="ECO:0000256" key="8">
    <source>
        <dbReference type="ARBA" id="ARBA00022753"/>
    </source>
</evidence>
<feature type="chain" id="PRO_5001829947" description="Lysosome-associated membrane glycoprotein 5" evidence="23">
    <location>
        <begin position="21"/>
        <end position="292"/>
    </location>
</feature>
<dbReference type="InterPro" id="IPR048524">
    <property type="entry name" value="Lamp2-like_TM"/>
</dbReference>
<evidence type="ECO:0000256" key="18">
    <source>
        <dbReference type="ARBA" id="ARBA00074379"/>
    </source>
</evidence>
<dbReference type="Pfam" id="PF21222">
    <property type="entry name" value="Lamp2_2nd"/>
    <property type="match status" value="1"/>
</dbReference>
<comment type="subcellular location">
    <subcellularLocation>
        <location evidence="4">Cell projection</location>
        <location evidence="4">Dendrite</location>
    </subcellularLocation>
    <subcellularLocation>
        <location evidence="17">Cell projection</location>
        <location evidence="17">Growth cone membrane</location>
        <topology evidence="17">Single-pass type I membrane protein</topology>
    </subcellularLocation>
    <subcellularLocation>
        <location evidence="15">Cytoplasmic vesicle</location>
        <location evidence="15">Secretory vesicle</location>
        <location evidence="15">Synaptic vesicle membrane</location>
        <topology evidence="15">Single-pass type I membrane protein</topology>
    </subcellularLocation>
    <subcellularLocation>
        <location evidence="2">Early endosome membrane</location>
        <topology evidence="2">Single-pass type I membrane protein</topology>
    </subcellularLocation>
    <subcellularLocation>
        <location evidence="1">Endoplasmic reticulum-Golgi intermediate compartment membrane</location>
        <topology evidence="1">Single-pass type I membrane protein</topology>
    </subcellularLocation>
    <subcellularLocation>
        <location evidence="20">Membrane</location>
        <topology evidence="20">Single-pass type I membrane protein</topology>
    </subcellularLocation>
    <subcellularLocation>
        <location evidence="3">Recycling endosome</location>
    </subcellularLocation>
</comment>
<feature type="region of interest" description="Disordered" evidence="21">
    <location>
        <begin position="22"/>
        <end position="108"/>
    </location>
</feature>
<feature type="compositionally biased region" description="Polar residues" evidence="21">
    <location>
        <begin position="88"/>
        <end position="108"/>
    </location>
</feature>
<evidence type="ECO:0000256" key="4">
    <source>
        <dbReference type="ARBA" id="ARBA00004279"/>
    </source>
</evidence>
<dbReference type="CDD" id="cd12087">
    <property type="entry name" value="TM_EGFR-like"/>
    <property type="match status" value="1"/>
</dbReference>
<keyword evidence="12" id="KW-0325">Glycoprotein</keyword>
<feature type="compositionally biased region" description="Low complexity" evidence="21">
    <location>
        <begin position="62"/>
        <end position="87"/>
    </location>
</feature>
<dbReference type="AlphaFoldDB" id="A0A087TVX4"/>
<evidence type="ECO:0000256" key="7">
    <source>
        <dbReference type="ARBA" id="ARBA00022729"/>
    </source>
</evidence>
<evidence type="ECO:0000256" key="2">
    <source>
        <dbReference type="ARBA" id="ARBA00004158"/>
    </source>
</evidence>
<evidence type="ECO:0000256" key="1">
    <source>
        <dbReference type="ARBA" id="ARBA00004151"/>
    </source>
</evidence>
<evidence type="ECO:0000256" key="10">
    <source>
        <dbReference type="ARBA" id="ARBA00023018"/>
    </source>
</evidence>
<keyword evidence="14" id="KW-0968">Cytoplasmic vesicle</keyword>
<organism evidence="26 27">
    <name type="scientific">Stegodyphus mimosarum</name>
    <name type="common">African social velvet spider</name>
    <dbReference type="NCBI Taxonomy" id="407821"/>
    <lineage>
        <taxon>Eukaryota</taxon>
        <taxon>Metazoa</taxon>
        <taxon>Ecdysozoa</taxon>
        <taxon>Arthropoda</taxon>
        <taxon>Chelicerata</taxon>
        <taxon>Arachnida</taxon>
        <taxon>Araneae</taxon>
        <taxon>Araneomorphae</taxon>
        <taxon>Entelegynae</taxon>
        <taxon>Eresoidea</taxon>
        <taxon>Eresidae</taxon>
        <taxon>Stegodyphus</taxon>
    </lineage>
</organism>
<dbReference type="OrthoDB" id="6232933at2759"/>
<evidence type="ECO:0000256" key="15">
    <source>
        <dbReference type="ARBA" id="ARBA00029428"/>
    </source>
</evidence>
<accession>A0A087TVX4</accession>
<evidence type="ECO:0000256" key="23">
    <source>
        <dbReference type="SAM" id="SignalP"/>
    </source>
</evidence>
<feature type="signal peptide" evidence="23">
    <location>
        <begin position="1"/>
        <end position="20"/>
    </location>
</feature>
<evidence type="ECO:0000256" key="11">
    <source>
        <dbReference type="ARBA" id="ARBA00023136"/>
    </source>
</evidence>
<dbReference type="GO" id="GO:0031902">
    <property type="term" value="C:late endosome membrane"/>
    <property type="evidence" value="ECO:0007669"/>
    <property type="project" value="TreeGrafter"/>
</dbReference>
<evidence type="ECO:0000256" key="20">
    <source>
        <dbReference type="PROSITE-ProRule" id="PRU00740"/>
    </source>
</evidence>
<evidence type="ECO:0000256" key="6">
    <source>
        <dbReference type="ARBA" id="ARBA00022692"/>
    </source>
</evidence>
<dbReference type="PRINTS" id="PR00336">
    <property type="entry name" value="LYSASSOCTDMP"/>
</dbReference>
<evidence type="ECO:0000256" key="9">
    <source>
        <dbReference type="ARBA" id="ARBA00022989"/>
    </source>
</evidence>
<evidence type="ECO:0000256" key="22">
    <source>
        <dbReference type="SAM" id="Phobius"/>
    </source>
</evidence>
<feature type="disulfide bond" evidence="20">
    <location>
        <begin position="211"/>
        <end position="248"/>
    </location>
</feature>
<dbReference type="OMA" id="QLLFVNM"/>
<dbReference type="GO" id="GO:0005886">
    <property type="term" value="C:plasma membrane"/>
    <property type="evidence" value="ECO:0007669"/>
    <property type="project" value="UniProtKB-SubCell"/>
</dbReference>
<evidence type="ECO:0000256" key="19">
    <source>
        <dbReference type="ARBA" id="ARBA00076257"/>
    </source>
</evidence>
<dbReference type="Gene3D" id="2.40.160.110">
    <property type="match status" value="1"/>
</dbReference>
<evidence type="ECO:0000259" key="25">
    <source>
        <dbReference type="Pfam" id="PF21222"/>
    </source>
</evidence>
<feature type="transmembrane region" description="Helical" evidence="22">
    <location>
        <begin position="257"/>
        <end position="279"/>
    </location>
</feature>
<keyword evidence="27" id="KW-1185">Reference proteome</keyword>
<keyword evidence="9 22" id="KW-1133">Transmembrane helix</keyword>
<evidence type="ECO:0000256" key="17">
    <source>
        <dbReference type="ARBA" id="ARBA00060492"/>
    </source>
</evidence>
<evidence type="ECO:0000256" key="13">
    <source>
        <dbReference type="ARBA" id="ARBA00023273"/>
    </source>
</evidence>
<dbReference type="Pfam" id="PF01299">
    <property type="entry name" value="Lamp2-like_luminal"/>
    <property type="match status" value="1"/>
</dbReference>
<comment type="caution">
    <text evidence="20">Lacks conserved residue(s) required for the propagation of feature annotation.</text>
</comment>
<feature type="compositionally biased region" description="Low complexity" evidence="21">
    <location>
        <begin position="23"/>
        <end position="55"/>
    </location>
</feature>
<reference evidence="26 27" key="1">
    <citation type="submission" date="2013-11" db="EMBL/GenBank/DDBJ databases">
        <title>Genome sequencing of Stegodyphus mimosarum.</title>
        <authorList>
            <person name="Bechsgaard J."/>
        </authorList>
    </citation>
    <scope>NUCLEOTIDE SEQUENCE [LARGE SCALE GENOMIC DNA]</scope>
</reference>
<dbReference type="PANTHER" id="PTHR11506">
    <property type="entry name" value="LYSOSOME-ASSOCIATED MEMBRANE GLYCOPROTEIN"/>
    <property type="match status" value="1"/>
</dbReference>